<reference evidence="3 4" key="1">
    <citation type="submission" date="2015-03" db="EMBL/GenBank/DDBJ databases">
        <title>RNA-seq based gene annotation and comparative genomics of four Zymoseptoria species reveal species-specific pathogenicity related genes and transposable element activity.</title>
        <authorList>
            <person name="Grandaubert J."/>
            <person name="Bhattacharyya A."/>
            <person name="Stukenbrock E.H."/>
        </authorList>
    </citation>
    <scope>NUCLEOTIDE SEQUENCE [LARGE SCALE GENOMIC DNA]</scope>
    <source>
        <strain evidence="3 4">Zb18110</strain>
    </source>
</reference>
<gene>
    <name evidence="3" type="ORF">TI39_contig800g00001</name>
</gene>
<sequence length="311" mass="34023">MKGLFAVLAAAAVGPAFVSAQSRTHCVCQTGPQTPNAGPLHASNYATEAACKRWGGPAYTENFPLYTQDDNVEFCTDYTQPASISPLSCGTATSMAPMVLQIAGTQVKGKGKREEHQQKAPPTSEPSMYDDSYPTKRPVNKSVKRTELEGVKIMNKLQPEYDMTSNRLNMHSMTTAYGNGAGIMPLTRHNVPFIKPIRVLKMRGALNFALWIGSSYATYKCILRDAYMPHGAHVSARQGYLHPHSESLARRCGDYGELQGCCLDEQDQSPDPKYYQCRVNQHCIAPDARCVIFDDGTADCGCQNARHGSAC</sequence>
<name>A0A0F4GFH3_9PEZI</name>
<accession>A0A0F4GFH3</accession>
<organism evidence="3 4">
    <name type="scientific">Zymoseptoria brevis</name>
    <dbReference type="NCBI Taxonomy" id="1047168"/>
    <lineage>
        <taxon>Eukaryota</taxon>
        <taxon>Fungi</taxon>
        <taxon>Dikarya</taxon>
        <taxon>Ascomycota</taxon>
        <taxon>Pezizomycotina</taxon>
        <taxon>Dothideomycetes</taxon>
        <taxon>Dothideomycetidae</taxon>
        <taxon>Mycosphaerellales</taxon>
        <taxon>Mycosphaerellaceae</taxon>
        <taxon>Zymoseptoria</taxon>
    </lineage>
</organism>
<comment type="caution">
    <text evidence="3">The sequence shown here is derived from an EMBL/GenBank/DDBJ whole genome shotgun (WGS) entry which is preliminary data.</text>
</comment>
<protein>
    <submittedName>
        <fullName evidence="3">Uncharacterized protein</fullName>
    </submittedName>
</protein>
<feature type="region of interest" description="Disordered" evidence="1">
    <location>
        <begin position="106"/>
        <end position="138"/>
    </location>
</feature>
<keyword evidence="2" id="KW-0732">Signal</keyword>
<feature type="signal peptide" evidence="2">
    <location>
        <begin position="1"/>
        <end position="20"/>
    </location>
</feature>
<keyword evidence="4" id="KW-1185">Reference proteome</keyword>
<evidence type="ECO:0000313" key="4">
    <source>
        <dbReference type="Proteomes" id="UP000033647"/>
    </source>
</evidence>
<evidence type="ECO:0000313" key="3">
    <source>
        <dbReference type="EMBL" id="KJX96169.1"/>
    </source>
</evidence>
<proteinExistence type="predicted"/>
<dbReference type="Proteomes" id="UP000033647">
    <property type="component" value="Unassembled WGS sequence"/>
</dbReference>
<evidence type="ECO:0000256" key="2">
    <source>
        <dbReference type="SAM" id="SignalP"/>
    </source>
</evidence>
<dbReference type="OrthoDB" id="10451085at2759"/>
<dbReference type="EMBL" id="LAFY01000792">
    <property type="protein sequence ID" value="KJX96169.1"/>
    <property type="molecule type" value="Genomic_DNA"/>
</dbReference>
<dbReference type="AlphaFoldDB" id="A0A0F4GFH3"/>
<feature type="chain" id="PRO_5002468750" evidence="2">
    <location>
        <begin position="21"/>
        <end position="311"/>
    </location>
</feature>
<evidence type="ECO:0000256" key="1">
    <source>
        <dbReference type="SAM" id="MobiDB-lite"/>
    </source>
</evidence>